<keyword evidence="3" id="KW-0597">Phosphoprotein</keyword>
<feature type="transmembrane region" description="Helical" evidence="9">
    <location>
        <begin position="122"/>
        <end position="140"/>
    </location>
</feature>
<dbReference type="InterPro" id="IPR036890">
    <property type="entry name" value="HATPase_C_sf"/>
</dbReference>
<keyword evidence="9" id="KW-0472">Membrane</keyword>
<keyword evidence="9" id="KW-0812">Transmembrane</keyword>
<evidence type="ECO:0000259" key="11">
    <source>
        <dbReference type="Pfam" id="PF07730"/>
    </source>
</evidence>
<gene>
    <name evidence="12" type="ORF">GCM10010326_54650</name>
</gene>
<dbReference type="RefSeq" id="WP_190028507.1">
    <property type="nucleotide sequence ID" value="NZ_BMUU01000010.1"/>
</dbReference>
<dbReference type="Gene3D" id="3.30.565.10">
    <property type="entry name" value="Histidine kinase-like ATPase, C-terminal domain"/>
    <property type="match status" value="1"/>
</dbReference>
<dbReference type="EC" id="2.7.13.3" evidence="2"/>
<evidence type="ECO:0000313" key="13">
    <source>
        <dbReference type="Proteomes" id="UP000600946"/>
    </source>
</evidence>
<comment type="caution">
    <text evidence="12">The sequence shown here is derived from an EMBL/GenBank/DDBJ whole genome shotgun (WGS) entry which is preliminary data.</text>
</comment>
<keyword evidence="13" id="KW-1185">Reference proteome</keyword>
<dbReference type="GeneID" id="96293386"/>
<comment type="catalytic activity">
    <reaction evidence="1">
        <text>ATP + protein L-histidine = ADP + protein N-phospho-L-histidine.</text>
        <dbReference type="EC" id="2.7.13.3"/>
    </reaction>
</comment>
<dbReference type="CDD" id="cd16917">
    <property type="entry name" value="HATPase_UhpB-NarQ-NarX-like"/>
    <property type="match status" value="1"/>
</dbReference>
<evidence type="ECO:0000256" key="5">
    <source>
        <dbReference type="ARBA" id="ARBA00022741"/>
    </source>
</evidence>
<keyword evidence="5" id="KW-0547">Nucleotide-binding</keyword>
<evidence type="ECO:0000256" key="2">
    <source>
        <dbReference type="ARBA" id="ARBA00012438"/>
    </source>
</evidence>
<evidence type="ECO:0000256" key="7">
    <source>
        <dbReference type="ARBA" id="ARBA00022840"/>
    </source>
</evidence>
<evidence type="ECO:0000256" key="6">
    <source>
        <dbReference type="ARBA" id="ARBA00022777"/>
    </source>
</evidence>
<dbReference type="InterPro" id="IPR003594">
    <property type="entry name" value="HATPase_dom"/>
</dbReference>
<dbReference type="InterPro" id="IPR050482">
    <property type="entry name" value="Sensor_HK_TwoCompSys"/>
</dbReference>
<evidence type="ECO:0000256" key="8">
    <source>
        <dbReference type="ARBA" id="ARBA00023012"/>
    </source>
</evidence>
<keyword evidence="6 12" id="KW-0418">Kinase</keyword>
<dbReference type="GO" id="GO:0016301">
    <property type="term" value="F:kinase activity"/>
    <property type="evidence" value="ECO:0007669"/>
    <property type="project" value="UniProtKB-KW"/>
</dbReference>
<dbReference type="EMBL" id="BMUU01000010">
    <property type="protein sequence ID" value="GGY53384.1"/>
    <property type="molecule type" value="Genomic_DNA"/>
</dbReference>
<dbReference type="Proteomes" id="UP000600946">
    <property type="component" value="Unassembled WGS sequence"/>
</dbReference>
<feature type="transmembrane region" description="Helical" evidence="9">
    <location>
        <begin position="53"/>
        <end position="73"/>
    </location>
</feature>
<evidence type="ECO:0000313" key="12">
    <source>
        <dbReference type="EMBL" id="GGY53384.1"/>
    </source>
</evidence>
<dbReference type="PANTHER" id="PTHR24421">
    <property type="entry name" value="NITRATE/NITRITE SENSOR PROTEIN NARX-RELATED"/>
    <property type="match status" value="1"/>
</dbReference>
<dbReference type="Pfam" id="PF02518">
    <property type="entry name" value="HATPase_c"/>
    <property type="match status" value="1"/>
</dbReference>
<organism evidence="12 13">
    <name type="scientific">Streptomyces xanthochromogenes</name>
    <dbReference type="NCBI Taxonomy" id="67384"/>
    <lineage>
        <taxon>Bacteria</taxon>
        <taxon>Bacillati</taxon>
        <taxon>Actinomycetota</taxon>
        <taxon>Actinomycetes</taxon>
        <taxon>Kitasatosporales</taxon>
        <taxon>Streptomycetaceae</taxon>
        <taxon>Streptomyces</taxon>
    </lineage>
</organism>
<feature type="domain" description="Signal transduction histidine kinase subgroup 3 dimerisation and phosphoacceptor" evidence="11">
    <location>
        <begin position="195"/>
        <end position="263"/>
    </location>
</feature>
<evidence type="ECO:0000256" key="4">
    <source>
        <dbReference type="ARBA" id="ARBA00022679"/>
    </source>
</evidence>
<keyword evidence="7" id="KW-0067">ATP-binding</keyword>
<dbReference type="Gene3D" id="1.20.5.1930">
    <property type="match status" value="1"/>
</dbReference>
<sequence length="396" mass="42011">MTLETWLGWPSREALAREGITRARRNLARAVRAVVFATLLWSTLTNERAPGDWAWVGGIALVLGCALLGRAFFRFTYDHRLWPSLAVLVLVMGGAAGARAAGWPVLALAMFCGCAVTALGRLPLGAAVPCTAVALAAYSLVNDDNWLTTVVTVAGLGLAGYVLRLDAEARGSAQRLLAQGRAARAAEAESAALGERARIAREIHDVLAHSLSAQLVHLEAARLLIEREPPGEFREKILERVVAARGMAREGLAETRQALSALRGEMTPVEDFLRALIEGAGVGSGFAQGTDVQVAGERRALPAEASQAVRRVAQEALTNVRKHAPGAAVAVRLEYLPDEVALEVRDSGGRKRAGELAVSGCGYGLLGMRERAELLGGTLEAGPEEEGFVVRLRVPA</sequence>
<name>A0ABQ3AJD1_9ACTN</name>
<feature type="transmembrane region" description="Helical" evidence="9">
    <location>
        <begin position="85"/>
        <end position="110"/>
    </location>
</feature>
<reference evidence="13" key="1">
    <citation type="journal article" date="2019" name="Int. J. Syst. Evol. Microbiol.">
        <title>The Global Catalogue of Microorganisms (GCM) 10K type strain sequencing project: providing services to taxonomists for standard genome sequencing and annotation.</title>
        <authorList>
            <consortium name="The Broad Institute Genomics Platform"/>
            <consortium name="The Broad Institute Genome Sequencing Center for Infectious Disease"/>
            <person name="Wu L."/>
            <person name="Ma J."/>
        </authorList>
    </citation>
    <scope>NUCLEOTIDE SEQUENCE [LARGE SCALE GENOMIC DNA]</scope>
    <source>
        <strain evidence="13">JCM 4594</strain>
    </source>
</reference>
<proteinExistence type="predicted"/>
<evidence type="ECO:0000256" key="9">
    <source>
        <dbReference type="SAM" id="Phobius"/>
    </source>
</evidence>
<keyword evidence="4" id="KW-0808">Transferase</keyword>
<keyword evidence="9" id="KW-1133">Transmembrane helix</keyword>
<evidence type="ECO:0000256" key="3">
    <source>
        <dbReference type="ARBA" id="ARBA00022553"/>
    </source>
</evidence>
<feature type="domain" description="Histidine kinase/HSP90-like ATPase" evidence="10">
    <location>
        <begin position="307"/>
        <end position="395"/>
    </location>
</feature>
<evidence type="ECO:0000259" key="10">
    <source>
        <dbReference type="Pfam" id="PF02518"/>
    </source>
</evidence>
<evidence type="ECO:0000256" key="1">
    <source>
        <dbReference type="ARBA" id="ARBA00000085"/>
    </source>
</evidence>
<dbReference type="PANTHER" id="PTHR24421:SF10">
    <property type="entry name" value="NITRATE_NITRITE SENSOR PROTEIN NARQ"/>
    <property type="match status" value="1"/>
</dbReference>
<feature type="transmembrane region" description="Helical" evidence="9">
    <location>
        <begin position="146"/>
        <end position="165"/>
    </location>
</feature>
<keyword evidence="8" id="KW-0902">Two-component regulatory system</keyword>
<dbReference type="Pfam" id="PF07730">
    <property type="entry name" value="HisKA_3"/>
    <property type="match status" value="1"/>
</dbReference>
<accession>A0ABQ3AJD1</accession>
<dbReference type="InterPro" id="IPR011712">
    <property type="entry name" value="Sig_transdc_His_kin_sub3_dim/P"/>
</dbReference>
<dbReference type="SUPFAM" id="SSF55874">
    <property type="entry name" value="ATPase domain of HSP90 chaperone/DNA topoisomerase II/histidine kinase"/>
    <property type="match status" value="1"/>
</dbReference>
<protein>
    <recommendedName>
        <fullName evidence="2">histidine kinase</fullName>
        <ecNumber evidence="2">2.7.13.3</ecNumber>
    </recommendedName>
</protein>